<dbReference type="Pfam" id="PF18335">
    <property type="entry name" value="SH3_13"/>
    <property type="match status" value="1"/>
</dbReference>
<dbReference type="Proteomes" id="UP000787672">
    <property type="component" value="Unassembled WGS sequence"/>
</dbReference>
<dbReference type="NCBIfam" id="TIGR01448">
    <property type="entry name" value="recD_rel"/>
    <property type="match status" value="1"/>
</dbReference>
<evidence type="ECO:0000313" key="9">
    <source>
        <dbReference type="Proteomes" id="UP000787672"/>
    </source>
</evidence>
<keyword evidence="2 3" id="KW-0067">ATP-binding</keyword>
<dbReference type="EMBL" id="JAHLQN010000001">
    <property type="protein sequence ID" value="MBU5628135.1"/>
    <property type="molecule type" value="Genomic_DNA"/>
</dbReference>
<keyword evidence="3" id="KW-0347">Helicase</keyword>
<dbReference type="CDD" id="cd17933">
    <property type="entry name" value="DEXSc_RecD-like"/>
    <property type="match status" value="1"/>
</dbReference>
<keyword evidence="9" id="KW-1185">Reference proteome</keyword>
<dbReference type="PANTHER" id="PTHR43788:SF6">
    <property type="entry name" value="DNA HELICASE B"/>
    <property type="match status" value="1"/>
</dbReference>
<comment type="caution">
    <text evidence="8">The sequence shown here is derived from an EMBL/GenBank/DDBJ whole genome shotgun (WGS) entry which is preliminary data.</text>
</comment>
<organism evidence="8 9">
    <name type="scientific">Dysosmobacter acutus</name>
    <dbReference type="NCBI Taxonomy" id="2841504"/>
    <lineage>
        <taxon>Bacteria</taxon>
        <taxon>Bacillati</taxon>
        <taxon>Bacillota</taxon>
        <taxon>Clostridia</taxon>
        <taxon>Eubacteriales</taxon>
        <taxon>Oscillospiraceae</taxon>
        <taxon>Dysosmobacter</taxon>
    </lineage>
</organism>
<comment type="similarity">
    <text evidence="3">Belongs to the RecD family. RecD2 subfamily.</text>
</comment>
<evidence type="ECO:0000313" key="8">
    <source>
        <dbReference type="EMBL" id="MBU5628135.1"/>
    </source>
</evidence>
<dbReference type="Pfam" id="PF14520">
    <property type="entry name" value="HHH_5"/>
    <property type="match status" value="1"/>
</dbReference>
<evidence type="ECO:0000256" key="2">
    <source>
        <dbReference type="ARBA" id="ARBA00022840"/>
    </source>
</evidence>
<dbReference type="HAMAP" id="MF_01488">
    <property type="entry name" value="RecD2"/>
    <property type="match status" value="1"/>
</dbReference>
<keyword evidence="3" id="KW-0413">Isomerase</keyword>
<evidence type="ECO:0000259" key="6">
    <source>
        <dbReference type="Pfam" id="PF18335"/>
    </source>
</evidence>
<dbReference type="Pfam" id="PF13245">
    <property type="entry name" value="AAA_19"/>
    <property type="match status" value="1"/>
</dbReference>
<feature type="domain" description="ATP-dependent RecD2 DNA helicase SH3" evidence="6">
    <location>
        <begin position="573"/>
        <end position="647"/>
    </location>
</feature>
<dbReference type="EC" id="5.6.2.3" evidence="3"/>
<name>A0ABS6FFJ2_9FIRM</name>
<feature type="domain" description="ATP-dependent RecD2 DNA helicase OB-fold" evidence="7">
    <location>
        <begin position="3"/>
        <end position="88"/>
    </location>
</feature>
<dbReference type="InterPro" id="IPR055446">
    <property type="entry name" value="RecD2_N_OB"/>
</dbReference>
<comment type="function">
    <text evidence="3">DNA-dependent ATPase and ATP-dependent 5'-3' DNA helicase. Has no activity on blunt DNA or DNA with 3'-overhangs, requires at least 10 bases of 5'-ssDNA for helicase activity.</text>
</comment>
<proteinExistence type="inferred from homology"/>
<dbReference type="Pfam" id="PF14490">
    <property type="entry name" value="HHH_RecD2"/>
    <property type="match status" value="1"/>
</dbReference>
<dbReference type="PANTHER" id="PTHR43788">
    <property type="entry name" value="DNA2/NAM7 HELICASE FAMILY MEMBER"/>
    <property type="match status" value="1"/>
</dbReference>
<feature type="domain" description="ATP-dependent RecD2 DNA helicase-like helix-hairpin-helix" evidence="5">
    <location>
        <begin position="155"/>
        <end position="243"/>
    </location>
</feature>
<dbReference type="InterPro" id="IPR006345">
    <property type="entry name" value="RecD2"/>
</dbReference>
<evidence type="ECO:0000259" key="7">
    <source>
        <dbReference type="Pfam" id="PF23139"/>
    </source>
</evidence>
<reference evidence="8 9" key="1">
    <citation type="submission" date="2021-06" db="EMBL/GenBank/DDBJ databases">
        <authorList>
            <person name="Sun Q."/>
            <person name="Li D."/>
        </authorList>
    </citation>
    <scope>NUCLEOTIDE SEQUENCE [LARGE SCALE GENOMIC DNA]</scope>
    <source>
        <strain evidence="8 9">MSJ-2</strain>
    </source>
</reference>
<dbReference type="InterPro" id="IPR027785">
    <property type="entry name" value="UvrD-like_helicase_C"/>
</dbReference>
<accession>A0ABS6FFJ2</accession>
<evidence type="ECO:0000259" key="5">
    <source>
        <dbReference type="Pfam" id="PF14490"/>
    </source>
</evidence>
<gene>
    <name evidence="3" type="primary">recD2</name>
    <name evidence="8" type="ORF">KQI82_14580</name>
</gene>
<evidence type="ECO:0000259" key="4">
    <source>
        <dbReference type="Pfam" id="PF13538"/>
    </source>
</evidence>
<feature type="binding site" evidence="3">
    <location>
        <begin position="361"/>
        <end position="365"/>
    </location>
    <ligand>
        <name>ATP</name>
        <dbReference type="ChEBI" id="CHEBI:30616"/>
    </ligand>
</feature>
<keyword evidence="3" id="KW-0378">Hydrolase</keyword>
<evidence type="ECO:0000256" key="1">
    <source>
        <dbReference type="ARBA" id="ARBA00022741"/>
    </source>
</evidence>
<dbReference type="CDD" id="cd18809">
    <property type="entry name" value="SF1_C_RecD"/>
    <property type="match status" value="1"/>
</dbReference>
<dbReference type="Pfam" id="PF13538">
    <property type="entry name" value="UvrD_C_2"/>
    <property type="match status" value="1"/>
</dbReference>
<keyword evidence="3" id="KW-0238">DNA-binding</keyword>
<dbReference type="RefSeq" id="WP_216633420.1">
    <property type="nucleotide sequence ID" value="NZ_JAHLQN010000001.1"/>
</dbReference>
<dbReference type="InterPro" id="IPR050534">
    <property type="entry name" value="Coronavir_polyprotein_1ab"/>
</dbReference>
<sequence>MSIVAALDKVLFFNASSKYSVLRMKTEDSSVPTEARSPYRYHDHLIRFTAVGIELPQTDTVKIEMDGEWKDGKYGLQLQVDHWQEIVPPTLEGVRNYLASGLLKGIGEKTADAIIEKFGINALEILEHQPDRLLEIRGITKERLAEIKDAYAETSRMRVLMTLLAPFKVTPTTAQKIYQHFGPSCADIVRQSPFNLCQVPGFGFKRIDAIVQKSGGDLRDPKRVHGALFYALEDARTKDGHLYLEAEALLKAAMQLLNERIPLPQMRVPMSQVEQELSAMIRQDEVVSNHGNVYLPKQFLQESETAQKAVELFLAKPTVVDITQPLERVKNSLGLNLSKRQSEGVEMVFRHNLSIITGGPGTGKTTVLKTVIEVYRQLYPRQKIVLGAPTGKASRRMAEATGIDEAQTLHSILGLHGDSESKKDRERKPLEAGLLIVDETSMVDMWLIHQLFSRLRPGTKVLLVGDADQLESVGAGDVFHELIGSGVVPVTVLDEIFRQAQDSLIAHNARFINEGKTTLYYGEDFAFHKAESQEETAGIIRELYQEQIAAKGIEQVEILSPFRSEGEASVNSLNEAIREEINPASPDTPEIVYAGKIFRLNDRVMQMRNNYDIKLYDRSGKQVGEGVFNGDIGTIRKISGTNVVIEFDGRYMDCPQVLLDDLELSYAITIHKSMGSEYDTVIIPLLAAHNVLLTRNLLYTAITRAKRRVLLVGEKRALYMAIHRSRKGKRNTMLGERIALYYKAVTRKALRSEEGEEWQRAS</sequence>
<protein>
    <recommendedName>
        <fullName evidence="3">ATP-dependent RecD2 DNA helicase</fullName>
        <ecNumber evidence="3">5.6.2.3</ecNumber>
    </recommendedName>
    <alternativeName>
        <fullName evidence="3">DNA 5'-3' helicase subunit RecD2</fullName>
    </alternativeName>
</protein>
<dbReference type="Pfam" id="PF23139">
    <property type="entry name" value="OB_YrrC"/>
    <property type="match status" value="1"/>
</dbReference>
<evidence type="ECO:0000256" key="3">
    <source>
        <dbReference type="HAMAP-Rule" id="MF_01488"/>
    </source>
</evidence>
<dbReference type="InterPro" id="IPR041451">
    <property type="entry name" value="RecD2_SH13"/>
</dbReference>
<keyword evidence="1 3" id="KW-0547">Nucleotide-binding</keyword>
<feature type="domain" description="UvrD-like helicase C-terminal" evidence="4">
    <location>
        <begin position="665"/>
        <end position="712"/>
    </location>
</feature>
<comment type="catalytic activity">
    <reaction evidence="3">
        <text>ATP + H2O = ADP + phosphate + H(+)</text>
        <dbReference type="Rhea" id="RHEA:13065"/>
        <dbReference type="ChEBI" id="CHEBI:15377"/>
        <dbReference type="ChEBI" id="CHEBI:15378"/>
        <dbReference type="ChEBI" id="CHEBI:30616"/>
        <dbReference type="ChEBI" id="CHEBI:43474"/>
        <dbReference type="ChEBI" id="CHEBI:456216"/>
        <dbReference type="EC" id="5.6.2.3"/>
    </reaction>
</comment>
<dbReference type="InterPro" id="IPR029493">
    <property type="entry name" value="RecD2-like_HHH"/>
</dbReference>